<dbReference type="PROSITE" id="PS51257">
    <property type="entry name" value="PROKAR_LIPOPROTEIN"/>
    <property type="match status" value="1"/>
</dbReference>
<protein>
    <submittedName>
        <fullName evidence="3">Heat shock protein HslJ</fullName>
    </submittedName>
</protein>
<dbReference type="Proteomes" id="UP000532746">
    <property type="component" value="Unassembled WGS sequence"/>
</dbReference>
<comment type="caution">
    <text evidence="3">The sequence shown here is derived from an EMBL/GenBank/DDBJ whole genome shotgun (WGS) entry which is preliminary data.</text>
</comment>
<keyword evidence="1" id="KW-0732">Signal</keyword>
<feature type="domain" description="DUF306" evidence="2">
    <location>
        <begin position="43"/>
        <end position="148"/>
    </location>
</feature>
<accession>A0A7W9T0M0</accession>
<dbReference type="PANTHER" id="PTHR35535:SF1">
    <property type="entry name" value="HEAT SHOCK PROTEIN HSLJ"/>
    <property type="match status" value="1"/>
</dbReference>
<reference evidence="3 4" key="1">
    <citation type="submission" date="2020-08" db="EMBL/GenBank/DDBJ databases">
        <title>Genomic Encyclopedia of Type Strains, Phase IV (KMG-IV): sequencing the most valuable type-strain genomes for metagenomic binning, comparative biology and taxonomic classification.</title>
        <authorList>
            <person name="Goeker M."/>
        </authorList>
    </citation>
    <scope>NUCLEOTIDE SEQUENCE [LARGE SCALE GENOMIC DNA]</scope>
    <source>
        <strain evidence="3 4">DSM 26718</strain>
    </source>
</reference>
<dbReference type="AlphaFoldDB" id="A0A7W9T0M0"/>
<feature type="chain" id="PRO_5030875774" evidence="1">
    <location>
        <begin position="28"/>
        <end position="156"/>
    </location>
</feature>
<organism evidence="3 4">
    <name type="scientific">Hymenobacter luteus</name>
    <dbReference type="NCBI Taxonomy" id="1411122"/>
    <lineage>
        <taxon>Bacteria</taxon>
        <taxon>Pseudomonadati</taxon>
        <taxon>Bacteroidota</taxon>
        <taxon>Cytophagia</taxon>
        <taxon>Cytophagales</taxon>
        <taxon>Hymenobacteraceae</taxon>
        <taxon>Hymenobacter</taxon>
    </lineage>
</organism>
<name>A0A7W9T0M0_9BACT</name>
<feature type="signal peptide" evidence="1">
    <location>
        <begin position="1"/>
        <end position="27"/>
    </location>
</feature>
<evidence type="ECO:0000313" key="3">
    <source>
        <dbReference type="EMBL" id="MBB6058503.1"/>
    </source>
</evidence>
<dbReference type="Pfam" id="PF03724">
    <property type="entry name" value="META"/>
    <property type="match status" value="1"/>
</dbReference>
<evidence type="ECO:0000313" key="4">
    <source>
        <dbReference type="Proteomes" id="UP000532746"/>
    </source>
</evidence>
<keyword evidence="4" id="KW-1185">Reference proteome</keyword>
<dbReference type="RefSeq" id="WP_183403284.1">
    <property type="nucleotide sequence ID" value="NZ_JACHGG010000002.1"/>
</dbReference>
<dbReference type="InterPro" id="IPR038670">
    <property type="entry name" value="HslJ-like_sf"/>
</dbReference>
<dbReference type="PANTHER" id="PTHR35535">
    <property type="entry name" value="HEAT SHOCK PROTEIN HSLJ"/>
    <property type="match status" value="1"/>
</dbReference>
<keyword evidence="3" id="KW-0346">Stress response</keyword>
<evidence type="ECO:0000256" key="1">
    <source>
        <dbReference type="SAM" id="SignalP"/>
    </source>
</evidence>
<dbReference type="InterPro" id="IPR005184">
    <property type="entry name" value="DUF306_Meta_HslJ"/>
</dbReference>
<dbReference type="InterPro" id="IPR053147">
    <property type="entry name" value="Hsp_HslJ-like"/>
</dbReference>
<dbReference type="Gene3D" id="2.40.128.270">
    <property type="match status" value="1"/>
</dbReference>
<sequence length="156" mass="16551">MRNSAVCVALLSGLGLLSSCQSNLVPAATPTTAANSAGTTPTALRGTRWLLRQVGNQPLTASPDKEIYLQLNAAEERAEGQAGCNRFRGSFTLPAAGELRFGPLLATKMACPDLNTETAFLTALNNARRYRISADTLYLHGESTATVLATLQAQRQ</sequence>
<dbReference type="EMBL" id="JACHGG010000002">
    <property type="protein sequence ID" value="MBB6058503.1"/>
    <property type="molecule type" value="Genomic_DNA"/>
</dbReference>
<gene>
    <name evidence="3" type="ORF">HNQ93_001349</name>
</gene>
<evidence type="ECO:0000259" key="2">
    <source>
        <dbReference type="Pfam" id="PF03724"/>
    </source>
</evidence>
<proteinExistence type="predicted"/>